<accession>A0AAN4ZVD0</accession>
<sequence>IHSSNDHLRRKPSCHYNMCLHEFSVLSSCTHCCRASMLATHPWSAPLHLPGAQQIDQELCSQVFPRGAPRERQSG</sequence>
<organism evidence="1 2">
    <name type="scientific">Pristionchus mayeri</name>
    <dbReference type="NCBI Taxonomy" id="1317129"/>
    <lineage>
        <taxon>Eukaryota</taxon>
        <taxon>Metazoa</taxon>
        <taxon>Ecdysozoa</taxon>
        <taxon>Nematoda</taxon>
        <taxon>Chromadorea</taxon>
        <taxon>Rhabditida</taxon>
        <taxon>Rhabditina</taxon>
        <taxon>Diplogasteromorpha</taxon>
        <taxon>Diplogasteroidea</taxon>
        <taxon>Neodiplogasteridae</taxon>
        <taxon>Pristionchus</taxon>
    </lineage>
</organism>
<gene>
    <name evidence="1" type="ORF">PMAYCL1PPCAC_14445</name>
</gene>
<dbReference type="Proteomes" id="UP001328107">
    <property type="component" value="Unassembled WGS sequence"/>
</dbReference>
<evidence type="ECO:0000313" key="1">
    <source>
        <dbReference type="EMBL" id="GMR44250.1"/>
    </source>
</evidence>
<feature type="non-terminal residue" evidence="1">
    <location>
        <position position="75"/>
    </location>
</feature>
<feature type="non-terminal residue" evidence="1">
    <location>
        <position position="1"/>
    </location>
</feature>
<proteinExistence type="predicted"/>
<dbReference type="EMBL" id="BTRK01000003">
    <property type="protein sequence ID" value="GMR44250.1"/>
    <property type="molecule type" value="Genomic_DNA"/>
</dbReference>
<reference evidence="2" key="1">
    <citation type="submission" date="2022-10" db="EMBL/GenBank/DDBJ databases">
        <title>Genome assembly of Pristionchus species.</title>
        <authorList>
            <person name="Yoshida K."/>
            <person name="Sommer R.J."/>
        </authorList>
    </citation>
    <scope>NUCLEOTIDE SEQUENCE [LARGE SCALE GENOMIC DNA]</scope>
    <source>
        <strain evidence="2">RS5460</strain>
    </source>
</reference>
<evidence type="ECO:0000313" key="2">
    <source>
        <dbReference type="Proteomes" id="UP001328107"/>
    </source>
</evidence>
<keyword evidence="2" id="KW-1185">Reference proteome</keyword>
<protein>
    <submittedName>
        <fullName evidence="1">Uncharacterized protein</fullName>
    </submittedName>
</protein>
<name>A0AAN4ZVD0_9BILA</name>
<comment type="caution">
    <text evidence="1">The sequence shown here is derived from an EMBL/GenBank/DDBJ whole genome shotgun (WGS) entry which is preliminary data.</text>
</comment>
<dbReference type="AlphaFoldDB" id="A0AAN4ZVD0"/>